<dbReference type="AlphaFoldDB" id="A0A343JBX2"/>
<evidence type="ECO:0000256" key="9">
    <source>
        <dbReference type="ARBA" id="ARBA00023136"/>
    </source>
</evidence>
<dbReference type="InterPro" id="IPR017896">
    <property type="entry name" value="4Fe4S_Fe-S-bd"/>
</dbReference>
<accession>A0A343JBX2</accession>
<dbReference type="GO" id="GO:0046872">
    <property type="term" value="F:metal ion binding"/>
    <property type="evidence" value="ECO:0007669"/>
    <property type="project" value="UniProtKB-KW"/>
</dbReference>
<evidence type="ECO:0000256" key="3">
    <source>
        <dbReference type="ARBA" id="ARBA00022723"/>
    </source>
</evidence>
<keyword evidence="15" id="KW-1185">Reference proteome</keyword>
<dbReference type="Pfam" id="PF00037">
    <property type="entry name" value="Fer4"/>
    <property type="match status" value="3"/>
</dbReference>
<proteinExistence type="inferred from homology"/>
<dbReference type="PROSITE" id="PS51379">
    <property type="entry name" value="4FE4S_FER_2"/>
    <property type="match status" value="3"/>
</dbReference>
<evidence type="ECO:0000256" key="4">
    <source>
        <dbReference type="ARBA" id="ARBA00022737"/>
    </source>
</evidence>
<dbReference type="SUPFAM" id="SSF54862">
    <property type="entry name" value="4Fe-4S ferredoxins"/>
    <property type="match status" value="2"/>
</dbReference>
<comment type="subcellular location">
    <subcellularLocation>
        <location evidence="10">Cell membrane</location>
    </subcellularLocation>
</comment>
<evidence type="ECO:0000256" key="7">
    <source>
        <dbReference type="ARBA" id="ARBA00023004"/>
    </source>
</evidence>
<evidence type="ECO:0000256" key="5">
    <source>
        <dbReference type="ARBA" id="ARBA00022967"/>
    </source>
</evidence>
<feature type="binding site" evidence="10">
    <location>
        <position position="170"/>
    </location>
    <ligand>
        <name>[4Fe-4S] cluster</name>
        <dbReference type="ChEBI" id="CHEBI:49883"/>
        <label>3</label>
    </ligand>
</feature>
<dbReference type="InterPro" id="IPR050395">
    <property type="entry name" value="4Fe4S_Ferredoxin_RnfB"/>
</dbReference>
<protein>
    <recommendedName>
        <fullName evidence="10">Ion-translocating oxidoreductase complex subunit B</fullName>
        <ecNumber evidence="10">7.-.-.-</ecNumber>
    </recommendedName>
    <alternativeName>
        <fullName evidence="10">Rnf electron transport complex subunit B</fullName>
    </alternativeName>
</protein>
<evidence type="ECO:0000256" key="11">
    <source>
        <dbReference type="SAM" id="Phobius"/>
    </source>
</evidence>
<comment type="function">
    <text evidence="10">Part of a membrane-bound complex that couples electron transfer with translocation of ions across the membrane.</text>
</comment>
<keyword evidence="10" id="KW-1003">Cell membrane</keyword>
<feature type="domain" description="4Fe-4S ferredoxin-type" evidence="12">
    <location>
        <begin position="237"/>
        <end position="264"/>
    </location>
</feature>
<feature type="binding site" evidence="10">
    <location>
        <position position="48"/>
    </location>
    <ligand>
        <name>[4Fe-4S] cluster</name>
        <dbReference type="ChEBI" id="CHEBI:49883"/>
        <label>1</label>
    </ligand>
</feature>
<feature type="transmembrane region" description="Helical" evidence="11">
    <location>
        <begin position="6"/>
        <end position="25"/>
    </location>
</feature>
<dbReference type="Gene3D" id="3.30.70.20">
    <property type="match status" value="2"/>
</dbReference>
<keyword evidence="1 10" id="KW-0813">Transport</keyword>
<evidence type="ECO:0000259" key="12">
    <source>
        <dbReference type="PROSITE" id="PS51379"/>
    </source>
</evidence>
<feature type="binding site" evidence="10">
    <location>
        <position position="141"/>
    </location>
    <ligand>
        <name>[4Fe-4S] cluster</name>
        <dbReference type="ChEBI" id="CHEBI:49883"/>
        <label>2</label>
    </ligand>
</feature>
<dbReference type="EC" id="7.-.-.-" evidence="10"/>
<dbReference type="PROSITE" id="PS00198">
    <property type="entry name" value="4FE4S_FER_1"/>
    <property type="match status" value="2"/>
</dbReference>
<comment type="similarity">
    <text evidence="10">Belongs to the 4Fe4S bacterial-type ferredoxin family. RnfB subfamily.</text>
</comment>
<dbReference type="OrthoDB" id="9789936at2"/>
<keyword evidence="11" id="KW-1133">Transmembrane helix</keyword>
<dbReference type="HAMAP" id="MF_00463">
    <property type="entry name" value="RsxB_RnfB"/>
    <property type="match status" value="1"/>
</dbReference>
<keyword evidence="7 10" id="KW-0408">Iron</keyword>
<comment type="subunit">
    <text evidence="10">The complex is composed of six subunits: RnfA, RnfB, RnfC, RnfD, RnfE and RnfG.</text>
</comment>
<dbReference type="Proteomes" id="UP000264883">
    <property type="component" value="Chromosome"/>
</dbReference>
<dbReference type="GO" id="GO:0009055">
    <property type="term" value="F:electron transfer activity"/>
    <property type="evidence" value="ECO:0007669"/>
    <property type="project" value="InterPro"/>
</dbReference>
<dbReference type="GO" id="GO:0051539">
    <property type="term" value="F:4 iron, 4 sulfur cluster binding"/>
    <property type="evidence" value="ECO:0007669"/>
    <property type="project" value="UniProtKB-UniRule"/>
</dbReference>
<evidence type="ECO:0000259" key="13">
    <source>
        <dbReference type="PROSITE" id="PS51656"/>
    </source>
</evidence>
<organism evidence="14 15">
    <name type="scientific">Clostridium isatidis</name>
    <dbReference type="NCBI Taxonomy" id="182773"/>
    <lineage>
        <taxon>Bacteria</taxon>
        <taxon>Bacillati</taxon>
        <taxon>Bacillota</taxon>
        <taxon>Clostridia</taxon>
        <taxon>Eubacteriales</taxon>
        <taxon>Clostridiaceae</taxon>
        <taxon>Clostridium</taxon>
    </lineage>
</organism>
<keyword evidence="4 10" id="KW-0677">Repeat</keyword>
<evidence type="ECO:0000256" key="1">
    <source>
        <dbReference type="ARBA" id="ARBA00022448"/>
    </source>
</evidence>
<keyword evidence="3 10" id="KW-0479">Metal-binding</keyword>
<feature type="binding site" evidence="10">
    <location>
        <position position="137"/>
    </location>
    <ligand>
        <name>[4Fe-4S] cluster</name>
        <dbReference type="ChEBI" id="CHEBI:49883"/>
        <label>2</label>
    </ligand>
</feature>
<feature type="binding site" evidence="10">
    <location>
        <position position="56"/>
    </location>
    <ligand>
        <name>[4Fe-4S] cluster</name>
        <dbReference type="ChEBI" id="CHEBI:49883"/>
        <label>1</label>
    </ligand>
</feature>
<dbReference type="InterPro" id="IPR017900">
    <property type="entry name" value="4Fe4S_Fe_S_CS"/>
</dbReference>
<dbReference type="EMBL" id="CP016786">
    <property type="protein sequence ID" value="ASW43030.1"/>
    <property type="molecule type" value="Genomic_DNA"/>
</dbReference>
<reference evidence="14 15" key="1">
    <citation type="submission" date="2016-08" db="EMBL/GenBank/DDBJ databases">
        <title>Complete Genome Sequence Of The Indigo Reducing Clostridium isatidis DSM15098.</title>
        <authorList>
            <person name="Little G.T."/>
            <person name="Minton N.P."/>
        </authorList>
    </citation>
    <scope>NUCLEOTIDE SEQUENCE [LARGE SCALE GENOMIC DNA]</scope>
    <source>
        <strain evidence="14 15">DSM 15098</strain>
    </source>
</reference>
<dbReference type="InterPro" id="IPR007202">
    <property type="entry name" value="4Fe-4S_dom"/>
</dbReference>
<feature type="binding site" evidence="10">
    <location>
        <position position="147"/>
    </location>
    <ligand>
        <name>[4Fe-4S] cluster</name>
        <dbReference type="ChEBI" id="CHEBI:49883"/>
        <label>2</label>
    </ligand>
</feature>
<feature type="binding site" evidence="10">
    <location>
        <position position="173"/>
    </location>
    <ligand>
        <name>[4Fe-4S] cluster</name>
        <dbReference type="ChEBI" id="CHEBI:49883"/>
        <label>3</label>
    </ligand>
</feature>
<keyword evidence="5 10" id="KW-1278">Translocase</keyword>
<evidence type="ECO:0000256" key="2">
    <source>
        <dbReference type="ARBA" id="ARBA00022485"/>
    </source>
</evidence>
<feature type="binding site" evidence="10">
    <location>
        <position position="51"/>
    </location>
    <ligand>
        <name>[4Fe-4S] cluster</name>
        <dbReference type="ChEBI" id="CHEBI:49883"/>
        <label>1</label>
    </ligand>
</feature>
<feature type="binding site" evidence="10">
    <location>
        <position position="180"/>
    </location>
    <ligand>
        <name>[4Fe-4S] cluster</name>
        <dbReference type="ChEBI" id="CHEBI:49883"/>
        <label>2</label>
    </ligand>
</feature>
<feature type="domain" description="4Fe-4S" evidence="13">
    <location>
        <begin position="31"/>
        <end position="90"/>
    </location>
</feature>
<dbReference type="CDD" id="cd10549">
    <property type="entry name" value="MtMvhB_like"/>
    <property type="match status" value="1"/>
</dbReference>
<feature type="binding site" evidence="10">
    <location>
        <position position="176"/>
    </location>
    <ligand>
        <name>[4Fe-4S] cluster</name>
        <dbReference type="ChEBI" id="CHEBI:49883"/>
        <label>3</label>
    </ligand>
</feature>
<dbReference type="Gene3D" id="1.10.15.40">
    <property type="entry name" value="Electron transport complex subunit B, putative Fe-S cluster"/>
    <property type="match status" value="1"/>
</dbReference>
<comment type="cofactor">
    <cofactor evidence="10">
        <name>[4Fe-4S] cluster</name>
        <dbReference type="ChEBI" id="CHEBI:49883"/>
    </cofactor>
    <text evidence="10">Binds 3 [4Fe-4S] clusters.</text>
</comment>
<comment type="caution">
    <text evidence="10">Lacks conserved residue(s) required for the propagation of feature annotation.</text>
</comment>
<evidence type="ECO:0000313" key="15">
    <source>
        <dbReference type="Proteomes" id="UP000264883"/>
    </source>
</evidence>
<feature type="binding site" evidence="10">
    <location>
        <position position="151"/>
    </location>
    <ligand>
        <name>[4Fe-4S] cluster</name>
        <dbReference type="ChEBI" id="CHEBI:49883"/>
        <label>3</label>
    </ligand>
</feature>
<evidence type="ECO:0000256" key="6">
    <source>
        <dbReference type="ARBA" id="ARBA00022982"/>
    </source>
</evidence>
<keyword evidence="6 10" id="KW-0249">Electron transport</keyword>
<feature type="domain" description="4Fe-4S ferredoxin-type" evidence="12">
    <location>
        <begin position="205"/>
        <end position="235"/>
    </location>
</feature>
<feature type="region of interest" description="Hydrophobic" evidence="10">
    <location>
        <begin position="1"/>
        <end position="25"/>
    </location>
</feature>
<dbReference type="KEGG" id="cia:BEN51_05935"/>
<keyword evidence="9 10" id="KW-0472">Membrane</keyword>
<dbReference type="PROSITE" id="PS51656">
    <property type="entry name" value="4FE4S"/>
    <property type="match status" value="1"/>
</dbReference>
<sequence>MNVIYAALILGILGLIFGVLLGFASKKFEIKVDPRIPKLRECLPGANCGGCGYAGCDAYAEAMVMSGAKLNLCTVGGAKTAEEIGKVFGVAVDNVKKMTAYVKCNGNCDAAKNRYELKGVHDCITASLMEAGGNKACSYGCLGLESCVRVCEFDAIKVINGVAKVDKEKCTNCGACIDICPKGLIESVPYESKVRVECNNTEIGKHVRENCSNACIGCKLCERNCPHDAVHVLNNLALVDYNKCVNCEICTKKCPTKSIKNIFVS</sequence>
<evidence type="ECO:0000313" key="14">
    <source>
        <dbReference type="EMBL" id="ASW43030.1"/>
    </source>
</evidence>
<feature type="domain" description="4Fe-4S ferredoxin-type" evidence="12">
    <location>
        <begin position="161"/>
        <end position="190"/>
    </location>
</feature>
<gene>
    <name evidence="10" type="primary">rnfB</name>
    <name evidence="14" type="ORF">BEN51_05935</name>
</gene>
<dbReference type="Pfam" id="PF04060">
    <property type="entry name" value="FeS"/>
    <property type="match status" value="1"/>
</dbReference>
<evidence type="ECO:0000256" key="8">
    <source>
        <dbReference type="ARBA" id="ARBA00023014"/>
    </source>
</evidence>
<feature type="binding site" evidence="10">
    <location>
        <position position="73"/>
    </location>
    <ligand>
        <name>[4Fe-4S] cluster</name>
        <dbReference type="ChEBI" id="CHEBI:49883"/>
        <label>1</label>
    </ligand>
</feature>
<dbReference type="GO" id="GO:0022900">
    <property type="term" value="P:electron transport chain"/>
    <property type="evidence" value="ECO:0007669"/>
    <property type="project" value="UniProtKB-UniRule"/>
</dbReference>
<dbReference type="GO" id="GO:0005886">
    <property type="term" value="C:plasma membrane"/>
    <property type="evidence" value="ECO:0007669"/>
    <property type="project" value="UniProtKB-SubCell"/>
</dbReference>
<dbReference type="PANTHER" id="PTHR43560:SF1">
    <property type="entry name" value="ION-TRANSLOCATING OXIDOREDUCTASE COMPLEX SUBUNIT B"/>
    <property type="match status" value="1"/>
</dbReference>
<dbReference type="RefSeq" id="WP_119865169.1">
    <property type="nucleotide sequence ID" value="NZ_CP016786.1"/>
</dbReference>
<dbReference type="NCBIfam" id="TIGR01944">
    <property type="entry name" value="rnfB"/>
    <property type="match status" value="1"/>
</dbReference>
<dbReference type="InterPro" id="IPR010207">
    <property type="entry name" value="Elect_transpt_cplx_RnfB/RsxB"/>
</dbReference>
<evidence type="ECO:0000256" key="10">
    <source>
        <dbReference type="HAMAP-Rule" id="MF_00463"/>
    </source>
</evidence>
<name>A0A343JBX2_9CLOT</name>
<keyword evidence="11" id="KW-0812">Transmembrane</keyword>
<keyword evidence="8 10" id="KW-0411">Iron-sulfur</keyword>
<dbReference type="PANTHER" id="PTHR43560">
    <property type="entry name" value="ION-TRANSLOCATING OXIDOREDUCTASE COMPLEX SUBUNIT B"/>
    <property type="match status" value="1"/>
</dbReference>
<keyword evidence="2 10" id="KW-0004">4Fe-4S</keyword>